<feature type="compositionally biased region" description="Basic and acidic residues" evidence="1">
    <location>
        <begin position="666"/>
        <end position="686"/>
    </location>
</feature>
<dbReference type="Pfam" id="PF01023">
    <property type="entry name" value="S_100"/>
    <property type="match status" value="1"/>
</dbReference>
<protein>
    <submittedName>
        <fullName evidence="4">Trichohyalin-like protein 1</fullName>
    </submittedName>
</protein>
<sequence length="873" mass="96074">MPRLLRDILCVIETFHSYAQEDSNEATLTFRELKQLIQGEFGDILQPSVIHAVERNLDLLELNSNSTICFEEFLLAIFNLLNFCYLDIQSILTSEPRPGENPEEKPVDGDVQAISTTSHSTEGALPTQEKGVSPSGVPPPAQFNLEVTGGNGINRESSQGDIETLRMSGHKDSQKEHLRRDEQSKEEAQDAPATGDRETDAAGSKQAIHATKQVGQDKEMPKEGAKPTREKSGTELREQMEGEEGNLGTQSFPPKGVTLTPSEEQEIATSVEVQEHSRTQEPERKDKLTSEQADLPEQTASQKMFQMQKTASSENVSSLAETQETVEDAARAPTKIKSSAELEDSEEKAKSQDLPTQEKDETKDLNFQGDSKNIPEISAVDVKNKEGREPEVHEEAGQKESVRPHQPSVLEDHTQDEKMHEGLQELSKHGDTDGPKTRESASEAGNQNNHETKKTTYAKEEGTAEALASSKNDPKEEGVPETIERIQESTPLGWESQNIGKIQNKLVKEKAGEPVQDPEATVSQKEKGLSGIPKSWAPDATSSSELNDPPVQRESQGQVGLLAESAQGSLDAAQKQASSDENNTSQEAMMLEVTEGHEQLSKDQEQPPQREQGSKVKGPAPAVEPQEHPEAHKSTGEAENNFQEIEAPGALDADFIDQLSVTQLPVKKEDSGKELKFQDPSSKEEGGAPEMQEALVKSLHEDSSVSKLFQETESATSKQEKEQPLELVDADNDPQISAKKDHNTSVSQSDLKEKIQKGGERDWRVERETVYSNPLYTYLQEKIGQQADKTQEELQQKDQRGKESFPESCNSPSGSSLTNDNQVSQQSTKELVPGGESADTEQTSDALQALAYEQSCPQKETPALQRKEHTTKQ</sequence>
<feature type="compositionally biased region" description="Basic and acidic residues" evidence="1">
    <location>
        <begin position="789"/>
        <end position="805"/>
    </location>
</feature>
<feature type="compositionally biased region" description="Polar residues" evidence="1">
    <location>
        <begin position="705"/>
        <end position="717"/>
    </location>
</feature>
<dbReference type="InterPro" id="IPR013787">
    <property type="entry name" value="S100_Ca-bd_sub"/>
</dbReference>
<dbReference type="AlphaFoldDB" id="A0A1S3A7X8"/>
<feature type="compositionally biased region" description="Basic and acidic residues" evidence="1">
    <location>
        <begin position="410"/>
        <end position="441"/>
    </location>
</feature>
<organism evidence="3 4">
    <name type="scientific">Erinaceus europaeus</name>
    <name type="common">Western European hedgehog</name>
    <dbReference type="NCBI Taxonomy" id="9365"/>
    <lineage>
        <taxon>Eukaryota</taxon>
        <taxon>Metazoa</taxon>
        <taxon>Chordata</taxon>
        <taxon>Craniata</taxon>
        <taxon>Vertebrata</taxon>
        <taxon>Euteleostomi</taxon>
        <taxon>Mammalia</taxon>
        <taxon>Eutheria</taxon>
        <taxon>Laurasiatheria</taxon>
        <taxon>Eulipotyphla</taxon>
        <taxon>Erinaceidae</taxon>
        <taxon>Erinaceinae</taxon>
        <taxon>Erinaceus</taxon>
    </lineage>
</organism>
<evidence type="ECO:0000259" key="2">
    <source>
        <dbReference type="SMART" id="SM01394"/>
    </source>
</evidence>
<feature type="compositionally biased region" description="Polar residues" evidence="1">
    <location>
        <begin position="259"/>
        <end position="272"/>
    </location>
</feature>
<dbReference type="Gene3D" id="1.10.238.10">
    <property type="entry name" value="EF-hand"/>
    <property type="match status" value="1"/>
</dbReference>
<feature type="compositionally biased region" description="Basic and acidic residues" evidence="1">
    <location>
        <begin position="169"/>
        <end position="188"/>
    </location>
</feature>
<evidence type="ECO:0000256" key="1">
    <source>
        <dbReference type="SAM" id="MobiDB-lite"/>
    </source>
</evidence>
<feature type="compositionally biased region" description="Basic and acidic residues" evidence="1">
    <location>
        <begin position="625"/>
        <end position="636"/>
    </location>
</feature>
<dbReference type="GeneID" id="103120299"/>
<dbReference type="InterPro" id="IPR042937">
    <property type="entry name" value="TCHHL1"/>
</dbReference>
<feature type="compositionally biased region" description="Basic and acidic residues" evidence="1">
    <location>
        <begin position="594"/>
        <end position="605"/>
    </location>
</feature>
<dbReference type="InterPro" id="IPR034325">
    <property type="entry name" value="S-100_dom"/>
</dbReference>
<dbReference type="PANTHER" id="PTHR47612:SF1">
    <property type="entry name" value="TRICHOHYALIN-LIKE PROTEIN 1"/>
    <property type="match status" value="1"/>
</dbReference>
<feature type="compositionally biased region" description="Basic and acidic residues" evidence="1">
    <location>
        <begin position="273"/>
        <end position="289"/>
    </location>
</feature>
<dbReference type="SUPFAM" id="SSF47473">
    <property type="entry name" value="EF-hand"/>
    <property type="match status" value="1"/>
</dbReference>
<feature type="compositionally biased region" description="Basic and acidic residues" evidence="1">
    <location>
        <begin position="750"/>
        <end position="769"/>
    </location>
</feature>
<feature type="compositionally biased region" description="Basic and acidic residues" evidence="1">
    <location>
        <begin position="450"/>
        <end position="462"/>
    </location>
</feature>
<name>A0A1S3A7X8_ERIEU</name>
<dbReference type="RefSeq" id="XP_007530749.1">
    <property type="nucleotide sequence ID" value="XM_007530687.2"/>
</dbReference>
<dbReference type="OrthoDB" id="9450604at2759"/>
<feature type="region of interest" description="Disordered" evidence="1">
    <location>
        <begin position="664"/>
        <end position="873"/>
    </location>
</feature>
<dbReference type="InterPro" id="IPR011992">
    <property type="entry name" value="EF-hand-dom_pair"/>
</dbReference>
<feature type="compositionally biased region" description="Polar residues" evidence="1">
    <location>
        <begin position="575"/>
        <end position="587"/>
    </location>
</feature>
<feature type="compositionally biased region" description="Basic and acidic residues" evidence="1">
    <location>
        <begin position="215"/>
        <end position="240"/>
    </location>
</feature>
<feature type="compositionally biased region" description="Polar residues" evidence="1">
    <location>
        <begin position="298"/>
        <end position="323"/>
    </location>
</feature>
<dbReference type="FunCoup" id="A0A1S3A7X8">
    <property type="interactions" value="2"/>
</dbReference>
<dbReference type="eggNOG" id="ENOG502RU01">
    <property type="taxonomic scope" value="Eukaryota"/>
</dbReference>
<evidence type="ECO:0000313" key="4">
    <source>
        <dbReference type="RefSeq" id="XP_007530749.1"/>
    </source>
</evidence>
<feature type="compositionally biased region" description="Basic and acidic residues" evidence="1">
    <location>
        <begin position="472"/>
        <end position="487"/>
    </location>
</feature>
<feature type="compositionally biased region" description="Basic and acidic residues" evidence="1">
    <location>
        <begin position="382"/>
        <end position="403"/>
    </location>
</feature>
<reference evidence="4" key="1">
    <citation type="submission" date="2025-08" db="UniProtKB">
        <authorList>
            <consortium name="RefSeq"/>
        </authorList>
    </citation>
    <scope>IDENTIFICATION</scope>
</reference>
<keyword evidence="3" id="KW-1185">Reference proteome</keyword>
<dbReference type="GO" id="GO:0046914">
    <property type="term" value="F:transition metal ion binding"/>
    <property type="evidence" value="ECO:0007669"/>
    <property type="project" value="InterPro"/>
</dbReference>
<dbReference type="PANTHER" id="PTHR47612">
    <property type="entry name" value="TRICHOHYALIN-LIKE PROTEIN 1"/>
    <property type="match status" value="1"/>
</dbReference>
<feature type="compositionally biased region" description="Basic and acidic residues" evidence="1">
    <location>
        <begin position="347"/>
        <end position="364"/>
    </location>
</feature>
<feature type="compositionally biased region" description="Polar residues" evidence="1">
    <location>
        <begin position="807"/>
        <end position="829"/>
    </location>
</feature>
<dbReference type="InParanoid" id="A0A1S3A7X8"/>
<dbReference type="Proteomes" id="UP001652624">
    <property type="component" value="Chromosome 11"/>
</dbReference>
<dbReference type="CDD" id="cd00213">
    <property type="entry name" value="S-100"/>
    <property type="match status" value="1"/>
</dbReference>
<gene>
    <name evidence="4" type="primary">TCHHL1</name>
</gene>
<dbReference type="CTD" id="126637"/>
<proteinExistence type="predicted"/>
<accession>A0A1S3A7X8</accession>
<feature type="region of interest" description="Disordered" evidence="1">
    <location>
        <begin position="116"/>
        <end position="649"/>
    </location>
</feature>
<dbReference type="SMART" id="SM01394">
    <property type="entry name" value="S_100"/>
    <property type="match status" value="1"/>
</dbReference>
<feature type="domain" description="S100/CaBP-9k-type calcium binding subdomain" evidence="2">
    <location>
        <begin position="4"/>
        <end position="46"/>
    </location>
</feature>
<evidence type="ECO:0000313" key="3">
    <source>
        <dbReference type="Proteomes" id="UP001652624"/>
    </source>
</evidence>
<dbReference type="STRING" id="9365.ENSEEUP00000013588"/>